<evidence type="ECO:0000313" key="2">
    <source>
        <dbReference type="EMBL" id="KAJ8313708.1"/>
    </source>
</evidence>
<accession>A0ABQ9FDI4</accession>
<organism evidence="2 3">
    <name type="scientific">Tegillarca granosa</name>
    <name type="common">Malaysian cockle</name>
    <name type="synonym">Anadara granosa</name>
    <dbReference type="NCBI Taxonomy" id="220873"/>
    <lineage>
        <taxon>Eukaryota</taxon>
        <taxon>Metazoa</taxon>
        <taxon>Spiralia</taxon>
        <taxon>Lophotrochozoa</taxon>
        <taxon>Mollusca</taxon>
        <taxon>Bivalvia</taxon>
        <taxon>Autobranchia</taxon>
        <taxon>Pteriomorphia</taxon>
        <taxon>Arcoida</taxon>
        <taxon>Arcoidea</taxon>
        <taxon>Arcidae</taxon>
        <taxon>Tegillarca</taxon>
    </lineage>
</organism>
<protein>
    <recommendedName>
        <fullName evidence="1">PiggyBac transposable element-derived protein domain-containing protein</fullName>
    </recommendedName>
</protein>
<proteinExistence type="predicted"/>
<dbReference type="PANTHER" id="PTHR46599">
    <property type="entry name" value="PIGGYBAC TRANSPOSABLE ELEMENT-DERIVED PROTEIN 4"/>
    <property type="match status" value="1"/>
</dbReference>
<gene>
    <name evidence="2" type="ORF">KUTeg_008269</name>
</gene>
<evidence type="ECO:0000313" key="3">
    <source>
        <dbReference type="Proteomes" id="UP001217089"/>
    </source>
</evidence>
<reference evidence="2 3" key="1">
    <citation type="submission" date="2022-12" db="EMBL/GenBank/DDBJ databases">
        <title>Chromosome-level genome of Tegillarca granosa.</title>
        <authorList>
            <person name="Kim J."/>
        </authorList>
    </citation>
    <scope>NUCLEOTIDE SEQUENCE [LARGE SCALE GENOMIC DNA]</scope>
    <source>
        <strain evidence="2">Teg-2019</strain>
        <tissue evidence="2">Adductor muscle</tissue>
    </source>
</reference>
<dbReference type="Pfam" id="PF13843">
    <property type="entry name" value="DDE_Tnp_1_7"/>
    <property type="match status" value="1"/>
</dbReference>
<keyword evidence="3" id="KW-1185">Reference proteome</keyword>
<dbReference type="PANTHER" id="PTHR46599:SF3">
    <property type="entry name" value="PIGGYBAC TRANSPOSABLE ELEMENT-DERIVED PROTEIN 4"/>
    <property type="match status" value="1"/>
</dbReference>
<dbReference type="Proteomes" id="UP001217089">
    <property type="component" value="Unassembled WGS sequence"/>
</dbReference>
<dbReference type="InterPro" id="IPR029526">
    <property type="entry name" value="PGBD"/>
</dbReference>
<name>A0ABQ9FDI4_TEGGR</name>
<feature type="domain" description="PiggyBac transposable element-derived protein" evidence="1">
    <location>
        <begin position="27"/>
        <end position="133"/>
    </location>
</feature>
<sequence length="283" mass="32981">MNVRFKKDCCSMLSLVVIMLMRDKISDRKRNTTESYSGHGLGFDVVAKLSEHYLGRYHHITVDNAFTSPALAKYLFENETYMTGTVRETRKGMPKSFRQKVKKGDKLVRQSGPVVALKYGDRKNVCLLSTMIKPMYTFIAEQCLLEFNTISNRFLSASLLSNKKYKQDLFEVFILTYLTRNIFSMEYHENSRGIVSVIPRTVYMYNKLMGGVDIADQQIQTYDPDVKSLKLWKKILINLILRIVEKRKFAEFANPKYGHGARTRFVKWAYVLGIVLKGFIWRW</sequence>
<evidence type="ECO:0000259" key="1">
    <source>
        <dbReference type="Pfam" id="PF13843"/>
    </source>
</evidence>
<comment type="caution">
    <text evidence="2">The sequence shown here is derived from an EMBL/GenBank/DDBJ whole genome shotgun (WGS) entry which is preliminary data.</text>
</comment>
<dbReference type="EMBL" id="JARBDR010000342">
    <property type="protein sequence ID" value="KAJ8313708.1"/>
    <property type="molecule type" value="Genomic_DNA"/>
</dbReference>